<dbReference type="InterPro" id="IPR001241">
    <property type="entry name" value="Topo_IIA"/>
</dbReference>
<evidence type="ECO:0000259" key="11">
    <source>
        <dbReference type="PROSITE" id="PS50880"/>
    </source>
</evidence>
<dbReference type="InterPro" id="IPR005737">
    <property type="entry name" value="TopoIV_B_Gneg"/>
</dbReference>
<dbReference type="PRINTS" id="PR01098">
    <property type="entry name" value="TOPISMRASE4B"/>
</dbReference>
<evidence type="ECO:0000256" key="1">
    <source>
        <dbReference type="ARBA" id="ARBA00000185"/>
    </source>
</evidence>
<dbReference type="PROSITE" id="PS00177">
    <property type="entry name" value="TOPOISOMERASE_II"/>
    <property type="match status" value="1"/>
</dbReference>
<dbReference type="InterPro" id="IPR013506">
    <property type="entry name" value="Topo_IIA_bsu_dom2"/>
</dbReference>
<dbReference type="PANTHER" id="PTHR45866:SF4">
    <property type="entry name" value="DNA TOPOISOMERASE 4 SUBUNIT B"/>
    <property type="match status" value="1"/>
</dbReference>
<dbReference type="GO" id="GO:0006265">
    <property type="term" value="P:DNA topological change"/>
    <property type="evidence" value="ECO:0007669"/>
    <property type="project" value="InterPro"/>
</dbReference>
<comment type="cofactor">
    <cofactor evidence="2">
        <name>Mg(2+)</name>
        <dbReference type="ChEBI" id="CHEBI:18420"/>
    </cofactor>
</comment>
<dbReference type="InterPro" id="IPR006171">
    <property type="entry name" value="TOPRIM_dom"/>
</dbReference>
<evidence type="ECO:0000313" key="13">
    <source>
        <dbReference type="Proteomes" id="UP000245081"/>
    </source>
</evidence>
<dbReference type="GO" id="GO:0003677">
    <property type="term" value="F:DNA binding"/>
    <property type="evidence" value="ECO:0007669"/>
    <property type="project" value="UniProtKB-KW"/>
</dbReference>
<keyword evidence="10 12" id="KW-0413">Isomerase</keyword>
<evidence type="ECO:0000256" key="5">
    <source>
        <dbReference type="ARBA" id="ARBA00022741"/>
    </source>
</evidence>
<keyword evidence="4" id="KW-0479">Metal-binding</keyword>
<feature type="domain" description="Toprim" evidence="11">
    <location>
        <begin position="440"/>
        <end position="557"/>
    </location>
</feature>
<dbReference type="SMART" id="SM00387">
    <property type="entry name" value="HATPase_c"/>
    <property type="match status" value="1"/>
</dbReference>
<dbReference type="Pfam" id="PF00204">
    <property type="entry name" value="DNA_gyraseB"/>
    <property type="match status" value="1"/>
</dbReference>
<dbReference type="Gene3D" id="3.40.50.670">
    <property type="match status" value="1"/>
</dbReference>
<protein>
    <recommendedName>
        <fullName evidence="3">DNA topoisomerase (ATP-hydrolyzing)</fullName>
        <ecNumber evidence="3">5.6.2.2</ecNumber>
    </recommendedName>
</protein>
<accession>A0A2R5F9P7</accession>
<evidence type="ECO:0000256" key="8">
    <source>
        <dbReference type="ARBA" id="ARBA00023029"/>
    </source>
</evidence>
<keyword evidence="13" id="KW-1185">Reference proteome</keyword>
<dbReference type="PROSITE" id="PS50880">
    <property type="entry name" value="TOPRIM"/>
    <property type="match status" value="1"/>
</dbReference>
<dbReference type="InterPro" id="IPR020568">
    <property type="entry name" value="Ribosomal_Su5_D2-typ_SF"/>
</dbReference>
<dbReference type="Proteomes" id="UP000245081">
    <property type="component" value="Unassembled WGS sequence"/>
</dbReference>
<evidence type="ECO:0000256" key="7">
    <source>
        <dbReference type="ARBA" id="ARBA00022842"/>
    </source>
</evidence>
<dbReference type="InterPro" id="IPR018522">
    <property type="entry name" value="TopoIIA_CS"/>
</dbReference>
<dbReference type="SUPFAM" id="SSF54211">
    <property type="entry name" value="Ribosomal protein S5 domain 2-like"/>
    <property type="match status" value="1"/>
</dbReference>
<gene>
    <name evidence="12" type="primary">parE</name>
    <name evidence="12" type="ORF">NMK_2563</name>
</gene>
<organism evidence="12 13">
    <name type="scientific">Novimethylophilus kurashikiensis</name>
    <dbReference type="NCBI Taxonomy" id="1825523"/>
    <lineage>
        <taxon>Bacteria</taxon>
        <taxon>Pseudomonadati</taxon>
        <taxon>Pseudomonadota</taxon>
        <taxon>Betaproteobacteria</taxon>
        <taxon>Nitrosomonadales</taxon>
        <taxon>Methylophilaceae</taxon>
        <taxon>Novimethylophilus</taxon>
    </lineage>
</organism>
<keyword evidence="8" id="KW-0799">Topoisomerase</keyword>
<keyword evidence="7" id="KW-0460">Magnesium</keyword>
<dbReference type="GO" id="GO:0046872">
    <property type="term" value="F:metal ion binding"/>
    <property type="evidence" value="ECO:0007669"/>
    <property type="project" value="UniProtKB-KW"/>
</dbReference>
<comment type="catalytic activity">
    <reaction evidence="1">
        <text>ATP-dependent breakage, passage and rejoining of double-stranded DNA.</text>
        <dbReference type="EC" id="5.6.2.2"/>
    </reaction>
</comment>
<dbReference type="Gene3D" id="3.30.565.10">
    <property type="entry name" value="Histidine kinase-like ATPase, C-terminal domain"/>
    <property type="match status" value="1"/>
</dbReference>
<dbReference type="SMART" id="SM00433">
    <property type="entry name" value="TOP2c"/>
    <property type="match status" value="1"/>
</dbReference>
<dbReference type="EC" id="5.6.2.2" evidence="3"/>
<dbReference type="PANTHER" id="PTHR45866">
    <property type="entry name" value="DNA GYRASE/TOPOISOMERASE SUBUNIT B"/>
    <property type="match status" value="1"/>
</dbReference>
<name>A0A2R5F9P7_9PROT</name>
<dbReference type="InterPro" id="IPR002288">
    <property type="entry name" value="DNA_gyrase_B_C"/>
</dbReference>
<dbReference type="InterPro" id="IPR013760">
    <property type="entry name" value="Topo_IIA-like_dom_sf"/>
</dbReference>
<dbReference type="CDD" id="cd00822">
    <property type="entry name" value="TopoII_Trans_DNA_gyrase"/>
    <property type="match status" value="1"/>
</dbReference>
<evidence type="ECO:0000256" key="2">
    <source>
        <dbReference type="ARBA" id="ARBA00001946"/>
    </source>
</evidence>
<dbReference type="SUPFAM" id="SSF56719">
    <property type="entry name" value="Type II DNA topoisomerase"/>
    <property type="match status" value="1"/>
</dbReference>
<comment type="caution">
    <text evidence="12">The sequence shown here is derived from an EMBL/GenBank/DDBJ whole genome shotgun (WGS) entry which is preliminary data.</text>
</comment>
<evidence type="ECO:0000313" key="12">
    <source>
        <dbReference type="EMBL" id="GBG14962.1"/>
    </source>
</evidence>
<keyword evidence="9" id="KW-0238">DNA-binding</keyword>
<dbReference type="InterPro" id="IPR003594">
    <property type="entry name" value="HATPase_dom"/>
</dbReference>
<evidence type="ECO:0000256" key="9">
    <source>
        <dbReference type="ARBA" id="ARBA00023125"/>
    </source>
</evidence>
<dbReference type="EMBL" id="BDOQ01000013">
    <property type="protein sequence ID" value="GBG14962.1"/>
    <property type="molecule type" value="Genomic_DNA"/>
</dbReference>
<reference evidence="12 13" key="1">
    <citation type="journal article" date="2018" name="Environ. Microbiol.">
        <title>Isolation and genomic characterization of Novimethylophilus kurashikiensis gen. nov. sp. nov., a new lanthanide-dependent methylotrophic species of Methylophilaceae.</title>
        <authorList>
            <person name="Lv H."/>
            <person name="Sahin N."/>
            <person name="Tani A."/>
        </authorList>
    </citation>
    <scope>NUCLEOTIDE SEQUENCE [LARGE SCALE GENOMIC DNA]</scope>
    <source>
        <strain evidence="12 13">La2-4</strain>
    </source>
</reference>
<evidence type="ECO:0000256" key="4">
    <source>
        <dbReference type="ARBA" id="ARBA00022723"/>
    </source>
</evidence>
<evidence type="ECO:0000256" key="6">
    <source>
        <dbReference type="ARBA" id="ARBA00022840"/>
    </source>
</evidence>
<dbReference type="AlphaFoldDB" id="A0A2R5F9P7"/>
<dbReference type="InterPro" id="IPR013759">
    <property type="entry name" value="Topo_IIA_B_C"/>
</dbReference>
<sequence>MLPLKNGYHCPEPSPKYRNMAKNYDESSIRVLRKLEPIQLRPGMYTRTTDPTHIIIEAIDNAVDEAMAGYASEIEVTMHRDGSASVRDNGRGIPVGIHPEENVPTVQVVFTVIHSGGKFAKDSADSSYKFTGGLHGVGVSVTNALSSRLDVRVKREGKEHAIGFADGEVVEPLNVVSTCRAKDTGTFIHAWPNPKYFDSPNISRSELEYLLRAKAMLLPGVKVTFNFETANGYDTKEWTFERGMTQYFEQMTAEEELVAPLFAGEKYLKGHEAFSDGEGLAWAIAWSAESGGGESYVNLIPTLAGGTHESGLRDVVFNSVRTFAEHHGLMQRNVKLTADDVWSRLRFVLSIKMVDPAFAGQTKEKLSSREAVRLVQSAMKDALDLWLNEHVPHATKIAELAIKLAAARSKNTKAVERKKSSGVAVMPGKLTDCEMTGADAELFLVEGDSAGGSAKGGRDKETQAILPLRGKGLNSWEVDRSQILANQEIQNIAVSLGIDPHGLEAEIDLSGLRYGRVILLSDADDDGLHIQALLLTLFFRHFPALVKNGHVYIAHPPLFRIDVPAQGKGKPPRKLYALDKDELASVETRLRQEGVREGSWDVSRFKGLGEMDADQLWETTLCPDTRRLVQVRIGDGIEQAIEAFETLMSKSKAQRRKELLTEFDAVLEEE</sequence>
<dbReference type="Pfam" id="PF02518">
    <property type="entry name" value="HATPase_c"/>
    <property type="match status" value="1"/>
</dbReference>
<dbReference type="SUPFAM" id="SSF55874">
    <property type="entry name" value="ATPase domain of HSP90 chaperone/DNA topoisomerase II/histidine kinase"/>
    <property type="match status" value="1"/>
</dbReference>
<dbReference type="Pfam" id="PF00986">
    <property type="entry name" value="DNA_gyraseB_C"/>
    <property type="match status" value="1"/>
</dbReference>
<dbReference type="Pfam" id="PF01751">
    <property type="entry name" value="Toprim"/>
    <property type="match status" value="1"/>
</dbReference>
<evidence type="ECO:0000256" key="3">
    <source>
        <dbReference type="ARBA" id="ARBA00012895"/>
    </source>
</evidence>
<dbReference type="InterPro" id="IPR036890">
    <property type="entry name" value="HATPase_C_sf"/>
</dbReference>
<keyword evidence="6" id="KW-0067">ATP-binding</keyword>
<dbReference type="FunFam" id="3.40.50.670:FF:000001">
    <property type="entry name" value="DNA topoisomerase 2"/>
    <property type="match status" value="1"/>
</dbReference>
<dbReference type="GO" id="GO:0005524">
    <property type="term" value="F:ATP binding"/>
    <property type="evidence" value="ECO:0007669"/>
    <property type="project" value="UniProtKB-KW"/>
</dbReference>
<evidence type="ECO:0000256" key="10">
    <source>
        <dbReference type="ARBA" id="ARBA00023235"/>
    </source>
</evidence>
<dbReference type="CDD" id="cd16928">
    <property type="entry name" value="HATPase_GyrB-like"/>
    <property type="match status" value="1"/>
</dbReference>
<dbReference type="Gene3D" id="3.30.230.10">
    <property type="match status" value="1"/>
</dbReference>
<dbReference type="GO" id="GO:0005694">
    <property type="term" value="C:chromosome"/>
    <property type="evidence" value="ECO:0007669"/>
    <property type="project" value="InterPro"/>
</dbReference>
<dbReference type="InterPro" id="IPR014721">
    <property type="entry name" value="Ribsml_uS5_D2-typ_fold_subgr"/>
</dbReference>
<dbReference type="GO" id="GO:0003918">
    <property type="term" value="F:DNA topoisomerase type II (double strand cut, ATP-hydrolyzing) activity"/>
    <property type="evidence" value="ECO:0007669"/>
    <property type="project" value="UniProtKB-EC"/>
</dbReference>
<proteinExistence type="predicted"/>
<keyword evidence="5" id="KW-0547">Nucleotide-binding</keyword>
<dbReference type="PRINTS" id="PR00418">
    <property type="entry name" value="TPI2FAMILY"/>
</dbReference>